<feature type="compositionally biased region" description="Pro residues" evidence="1">
    <location>
        <begin position="179"/>
        <end position="210"/>
    </location>
</feature>
<feature type="signal peptide" evidence="3">
    <location>
        <begin position="1"/>
        <end position="20"/>
    </location>
</feature>
<feature type="compositionally biased region" description="Low complexity" evidence="1">
    <location>
        <begin position="164"/>
        <end position="178"/>
    </location>
</feature>
<protein>
    <submittedName>
        <fullName evidence="4">Uncharacterized protein</fullName>
    </submittedName>
</protein>
<dbReference type="Proteomes" id="UP001515480">
    <property type="component" value="Unassembled WGS sequence"/>
</dbReference>
<gene>
    <name evidence="4" type="ORF">AB1Y20_008869</name>
</gene>
<feature type="compositionally biased region" description="Acidic residues" evidence="1">
    <location>
        <begin position="293"/>
        <end position="311"/>
    </location>
</feature>
<keyword evidence="3" id="KW-0732">Signal</keyword>
<feature type="compositionally biased region" description="Low complexity" evidence="1">
    <location>
        <begin position="211"/>
        <end position="246"/>
    </location>
</feature>
<dbReference type="AlphaFoldDB" id="A0AB34ISP3"/>
<evidence type="ECO:0000313" key="4">
    <source>
        <dbReference type="EMBL" id="KAL1505110.1"/>
    </source>
</evidence>
<evidence type="ECO:0000256" key="2">
    <source>
        <dbReference type="SAM" id="Phobius"/>
    </source>
</evidence>
<feature type="transmembrane region" description="Helical" evidence="2">
    <location>
        <begin position="260"/>
        <end position="283"/>
    </location>
</feature>
<feature type="region of interest" description="Disordered" evidence="1">
    <location>
        <begin position="128"/>
        <end position="246"/>
    </location>
</feature>
<feature type="compositionally biased region" description="Low complexity" evidence="1">
    <location>
        <begin position="128"/>
        <end position="140"/>
    </location>
</feature>
<comment type="caution">
    <text evidence="4">The sequence shown here is derived from an EMBL/GenBank/DDBJ whole genome shotgun (WGS) entry which is preliminary data.</text>
</comment>
<feature type="region of interest" description="Disordered" evidence="1">
    <location>
        <begin position="289"/>
        <end position="311"/>
    </location>
</feature>
<feature type="chain" id="PRO_5044245709" evidence="3">
    <location>
        <begin position="21"/>
        <end position="311"/>
    </location>
</feature>
<accession>A0AB34ISP3</accession>
<dbReference type="EMBL" id="JBGBPQ010000019">
    <property type="protein sequence ID" value="KAL1505110.1"/>
    <property type="molecule type" value="Genomic_DNA"/>
</dbReference>
<organism evidence="4 5">
    <name type="scientific">Prymnesium parvum</name>
    <name type="common">Toxic golden alga</name>
    <dbReference type="NCBI Taxonomy" id="97485"/>
    <lineage>
        <taxon>Eukaryota</taxon>
        <taxon>Haptista</taxon>
        <taxon>Haptophyta</taxon>
        <taxon>Prymnesiophyceae</taxon>
        <taxon>Prymnesiales</taxon>
        <taxon>Prymnesiaceae</taxon>
        <taxon>Prymnesium</taxon>
    </lineage>
</organism>
<evidence type="ECO:0000313" key="5">
    <source>
        <dbReference type="Proteomes" id="UP001515480"/>
    </source>
</evidence>
<evidence type="ECO:0000256" key="3">
    <source>
        <dbReference type="SAM" id="SignalP"/>
    </source>
</evidence>
<keyword evidence="5" id="KW-1185">Reference proteome</keyword>
<reference evidence="4 5" key="1">
    <citation type="journal article" date="2024" name="Science">
        <title>Giant polyketide synthase enzymes in the biosynthesis of giant marine polyether toxins.</title>
        <authorList>
            <person name="Fallon T.R."/>
            <person name="Shende V.V."/>
            <person name="Wierzbicki I.H."/>
            <person name="Pendleton A.L."/>
            <person name="Watervoot N.F."/>
            <person name="Auber R.P."/>
            <person name="Gonzalez D.J."/>
            <person name="Wisecaver J.H."/>
            <person name="Moore B.S."/>
        </authorList>
    </citation>
    <scope>NUCLEOTIDE SEQUENCE [LARGE SCALE GENOMIC DNA]</scope>
    <source>
        <strain evidence="4 5">12B1</strain>
    </source>
</reference>
<name>A0AB34ISP3_PRYPA</name>
<keyword evidence="2" id="KW-0472">Membrane</keyword>
<keyword evidence="2" id="KW-1133">Transmembrane helix</keyword>
<evidence type="ECO:0000256" key="1">
    <source>
        <dbReference type="SAM" id="MobiDB-lite"/>
    </source>
</evidence>
<proteinExistence type="predicted"/>
<keyword evidence="2" id="KW-0812">Transmembrane</keyword>
<sequence>MGGALLLSFSLSFSLASAHARALRDASRAFPCGDLTIKSWPGGFTVDIAPRSWEEKQQLHLLFTARVSLAKNWGAQLVGAMDQYQQTTAVHFELGAFAPLSVGMQGTGELGEHPEDVVSLTCGELTSPRASAAAAPKSAASPPPPPSPLEAAGTSSSPPPLPLPSSSSPSPSSASSSPSPSPSPSSAPSSPPSPSSSPSPSPSPPQPPPLGSLSTTSPSPPAASLASLASLASTPSSTSPAAASAASATPQLQQAGFGSLPVMVLLTVGCAAAFGALGGLLLYHRTKKRQDALEMEECSDEEEEAGDADYK</sequence>